<organism evidence="2 3">
    <name type="scientific">Smutsornis africanus</name>
    <name type="common">Double-banded courser</name>
    <name type="synonym">Rhinoptilus africanus</name>
    <dbReference type="NCBI Taxonomy" id="240209"/>
    <lineage>
        <taxon>Eukaryota</taxon>
        <taxon>Metazoa</taxon>
        <taxon>Chordata</taxon>
        <taxon>Craniata</taxon>
        <taxon>Vertebrata</taxon>
        <taxon>Euteleostomi</taxon>
        <taxon>Archelosauria</taxon>
        <taxon>Archosauria</taxon>
        <taxon>Dinosauria</taxon>
        <taxon>Saurischia</taxon>
        <taxon>Theropoda</taxon>
        <taxon>Coelurosauria</taxon>
        <taxon>Aves</taxon>
        <taxon>Neognathae</taxon>
        <taxon>Neoaves</taxon>
        <taxon>Charadriiformes</taxon>
        <taxon>Glareolidae</taxon>
        <taxon>Rhinoptilus</taxon>
    </lineage>
</organism>
<sequence>SVRPQAAERDWEEKRAALTQYSAKDINRLLEETQAELMKAIPDLEFAAKHKQGTGSGSAASTPEHKPSKAQHAPKSGGKGDPNGRRGSDELTVPRYRTEKPSKSPPPPPPRRSFPSSHGLTTTRSGEVIVTSKKEPGFMKKAESEELETQKPQVKLRRTVSEVVRPASTPPIIASAIKDDDEEDRIIAELEVFQRSSASPFLPKLRHDPLVAAVSPGHADLWPNGACVAAEGWKEPLALAAPGSRAFSLPQIVLTEWVSEPPSPEAEPEAWVERGCPEHGHAAGPGGAGGELTPEGGRKCRLSPGSSKKSPSAPGCPPGSAPQPPSSCVPAAGETWRFPPAASEVPSFSKHKGSCPPGGEGGDAALNAAGRQEGSGKTSPRGPLAAQPPPPRGDPAGAGAGEAMLPPSSTIPRLCGDGDPRGGAGQSVREASLPPGDSDGACKQARRGASSPAPACPVPSPRSLPPGRGQSRTEHPREQVAAFSKPSHGVVAAAAGGEGGAEDTEVGGKVMEGLGGGQLSPRCSMTPRSKEIYEGTYQRLDSLEETIRELEITISEISSHPSAEFVFPKEPLGQAGSKDAGEKTREGVGDLRHSRCDDGTALDLSQAKEDASESPSPSKTKPPLLPKPQLPLDTPQSGGVSIPAMKVVNPASRLKQSQQGSPDKSKHIKQRMEYMRIQGQQQVLYL</sequence>
<dbReference type="PANTHER" id="PTHR22741">
    <property type="entry name" value="P140CAP/SNIP-RELATED"/>
    <property type="match status" value="1"/>
</dbReference>
<feature type="compositionally biased region" description="Basic and acidic residues" evidence="1">
    <location>
        <begin position="132"/>
        <end position="144"/>
    </location>
</feature>
<dbReference type="GO" id="GO:0014069">
    <property type="term" value="C:postsynaptic density"/>
    <property type="evidence" value="ECO:0007669"/>
    <property type="project" value="TreeGrafter"/>
</dbReference>
<dbReference type="GO" id="GO:0061001">
    <property type="term" value="P:regulation of dendritic spine morphogenesis"/>
    <property type="evidence" value="ECO:0007669"/>
    <property type="project" value="TreeGrafter"/>
</dbReference>
<dbReference type="EMBL" id="VXBO01002212">
    <property type="protein sequence ID" value="NXN36641.1"/>
    <property type="molecule type" value="Genomic_DNA"/>
</dbReference>
<gene>
    <name evidence="2" type="primary">Srcin1_1</name>
    <name evidence="2" type="ORF">RHIAFR_R15180</name>
</gene>
<feature type="non-terminal residue" evidence="2">
    <location>
        <position position="1"/>
    </location>
</feature>
<feature type="region of interest" description="Disordered" evidence="1">
    <location>
        <begin position="48"/>
        <end position="153"/>
    </location>
</feature>
<dbReference type="Proteomes" id="UP000525158">
    <property type="component" value="Unassembled WGS sequence"/>
</dbReference>
<dbReference type="PANTHER" id="PTHR22741:SF5">
    <property type="entry name" value="SRC KINASE SIGNALING INHIBITOR 1"/>
    <property type="match status" value="1"/>
</dbReference>
<dbReference type="InterPro" id="IPR051825">
    <property type="entry name" value="SRCIN1"/>
</dbReference>
<evidence type="ECO:0000256" key="1">
    <source>
        <dbReference type="SAM" id="MobiDB-lite"/>
    </source>
</evidence>
<keyword evidence="3" id="KW-1185">Reference proteome</keyword>
<dbReference type="AlphaFoldDB" id="A0A7L1IEY7"/>
<protein>
    <submittedName>
        <fullName evidence="2">SRCN1 inhibitor</fullName>
    </submittedName>
</protein>
<proteinExistence type="predicted"/>
<comment type="caution">
    <text evidence="2">The sequence shown here is derived from an EMBL/GenBank/DDBJ whole genome shotgun (WGS) entry which is preliminary data.</text>
</comment>
<feature type="compositionally biased region" description="Pro residues" evidence="1">
    <location>
        <begin position="454"/>
        <end position="464"/>
    </location>
</feature>
<evidence type="ECO:0000313" key="2">
    <source>
        <dbReference type="EMBL" id="NXN36641.1"/>
    </source>
</evidence>
<feature type="region of interest" description="Disordered" evidence="1">
    <location>
        <begin position="259"/>
        <end position="525"/>
    </location>
</feature>
<feature type="compositionally biased region" description="Basic and acidic residues" evidence="1">
    <location>
        <begin position="271"/>
        <end position="281"/>
    </location>
</feature>
<accession>A0A7L1IEY7</accession>
<dbReference type="GO" id="GO:0005737">
    <property type="term" value="C:cytoplasm"/>
    <property type="evidence" value="ECO:0007669"/>
    <property type="project" value="TreeGrafter"/>
</dbReference>
<reference evidence="2 3" key="1">
    <citation type="submission" date="2019-09" db="EMBL/GenBank/DDBJ databases">
        <title>Bird 10,000 Genomes (B10K) Project - Family phase.</title>
        <authorList>
            <person name="Zhang G."/>
        </authorList>
    </citation>
    <scope>NUCLEOTIDE SEQUENCE [LARGE SCALE GENOMIC DNA]</scope>
    <source>
        <strain evidence="2">B10K-DU-002-36</strain>
        <tissue evidence="2">Muscle</tissue>
    </source>
</reference>
<feature type="compositionally biased region" description="Basic and acidic residues" evidence="1">
    <location>
        <begin position="579"/>
        <end position="598"/>
    </location>
</feature>
<feature type="compositionally biased region" description="Pro residues" evidence="1">
    <location>
        <begin position="103"/>
        <end position="112"/>
    </location>
</feature>
<name>A0A7L1IEY7_SMUAF</name>
<feature type="non-terminal residue" evidence="2">
    <location>
        <position position="686"/>
    </location>
</feature>
<feature type="compositionally biased region" description="Pro residues" evidence="1">
    <location>
        <begin position="314"/>
        <end position="327"/>
    </location>
</feature>
<evidence type="ECO:0000313" key="3">
    <source>
        <dbReference type="Proteomes" id="UP000525158"/>
    </source>
</evidence>
<dbReference type="GO" id="GO:0015629">
    <property type="term" value="C:actin cytoskeleton"/>
    <property type="evidence" value="ECO:0007669"/>
    <property type="project" value="TreeGrafter"/>
</dbReference>
<feature type="compositionally biased region" description="Low complexity" evidence="1">
    <location>
        <begin position="303"/>
        <end position="313"/>
    </location>
</feature>
<feature type="region of interest" description="Disordered" evidence="1">
    <location>
        <begin position="558"/>
        <end position="669"/>
    </location>
</feature>